<evidence type="ECO:0000259" key="1">
    <source>
        <dbReference type="Pfam" id="PF00561"/>
    </source>
</evidence>
<dbReference type="InterPro" id="IPR029058">
    <property type="entry name" value="AB_hydrolase_fold"/>
</dbReference>
<dbReference type="OrthoDB" id="9785847at2"/>
<reference evidence="2 3" key="1">
    <citation type="submission" date="2019-10" db="EMBL/GenBank/DDBJ databases">
        <title>Streptomyces smaragdinus sp. nov. and Streptomyces fabii sp. nov., isolated from the gut of fungus growing-termite Macrotermes natalensis.</title>
        <authorList>
            <person name="Schwitalla J."/>
            <person name="Benndorf R."/>
            <person name="Martin K."/>
            <person name="De Beer W."/>
            <person name="Kaster A.-K."/>
            <person name="Vollmers J."/>
            <person name="Poulsen M."/>
            <person name="Beemelmanns C."/>
        </authorList>
    </citation>
    <scope>NUCLEOTIDE SEQUENCE [LARGE SCALE GENOMIC DNA]</scope>
    <source>
        <strain evidence="2 3">RB5</strain>
    </source>
</reference>
<dbReference type="SUPFAM" id="SSF55298">
    <property type="entry name" value="YjgF-like"/>
    <property type="match status" value="1"/>
</dbReference>
<dbReference type="InterPro" id="IPR006175">
    <property type="entry name" value="YjgF/YER057c/UK114"/>
</dbReference>
<sequence length="389" mass="41830">MATAHVNGITVGYDDEGTGAPLLLVHGHPFDRTMWAPQTSAFAARGYRVIAPDLRGFGDTTGADGATDFSDFARDLAALLDFLGVEKAVVGGLSMGGQIVMDFCRLYPERLLGVVLADTFPGAETPRSRADRLATADRLEREGMGPWAEEALDKMVAPYNVKDLPDVADHVRRMMHGAPVTGAVLAHRARAERPDYRDTLRALAVPALVVTGVDDPYTPVADGELMRDLIPDAELCLVEGAAHMPNLERTGEFDAALRRFLARVTLPPVNGYRHAVRARGEHVVVSGQIALDHAGRVVGEGDADAQARQVFRNLDKALTAQGATFADVVKLNIFVTDMAVMPAVRRARDEWIDTANPPASSAVRVSGFIRPELLVEIDAQAVVAPTGQE</sequence>
<evidence type="ECO:0000313" key="3">
    <source>
        <dbReference type="Proteomes" id="UP000466345"/>
    </source>
</evidence>
<proteinExistence type="predicted"/>
<gene>
    <name evidence="2" type="primary">menH_1</name>
    <name evidence="2" type="ORF">SRB5_02120</name>
</gene>
<name>A0A7K0C9H3_9ACTN</name>
<dbReference type="Pfam" id="PF01042">
    <property type="entry name" value="Ribonuc_L-PSP"/>
    <property type="match status" value="1"/>
</dbReference>
<dbReference type="PANTHER" id="PTHR43194:SF2">
    <property type="entry name" value="PEROXISOMAL MEMBRANE PROTEIN LPX1"/>
    <property type="match status" value="1"/>
</dbReference>
<feature type="domain" description="AB hydrolase-1" evidence="1">
    <location>
        <begin position="21"/>
        <end position="249"/>
    </location>
</feature>
<protein>
    <submittedName>
        <fullName evidence="2">2-succinyl-6-hydroxy-2, 4-cyclohexadiene-1-carboxylate synthase</fullName>
        <ecNumber evidence="2">4.2.99.20</ecNumber>
    </submittedName>
</protein>
<dbReference type="RefSeq" id="WP_153449472.1">
    <property type="nucleotide sequence ID" value="NZ_WEGJ01000001.1"/>
</dbReference>
<evidence type="ECO:0000313" key="2">
    <source>
        <dbReference type="EMBL" id="MQY10107.1"/>
    </source>
</evidence>
<dbReference type="EC" id="4.2.99.20" evidence="2"/>
<dbReference type="EMBL" id="WEGJ01000001">
    <property type="protein sequence ID" value="MQY10107.1"/>
    <property type="molecule type" value="Genomic_DNA"/>
</dbReference>
<dbReference type="PRINTS" id="PR00111">
    <property type="entry name" value="ABHYDROLASE"/>
</dbReference>
<dbReference type="Proteomes" id="UP000466345">
    <property type="component" value="Unassembled WGS sequence"/>
</dbReference>
<dbReference type="InterPro" id="IPR050228">
    <property type="entry name" value="Carboxylesterase_BioH"/>
</dbReference>
<comment type="caution">
    <text evidence="2">The sequence shown here is derived from an EMBL/GenBank/DDBJ whole genome shotgun (WGS) entry which is preliminary data.</text>
</comment>
<dbReference type="SUPFAM" id="SSF53474">
    <property type="entry name" value="alpha/beta-Hydrolases"/>
    <property type="match status" value="1"/>
</dbReference>
<dbReference type="GO" id="GO:0070205">
    <property type="term" value="F:2-succinyl-6-hydroxy-2,4-cyclohexadiene-1-carboxylate synthase activity"/>
    <property type="evidence" value="ECO:0007669"/>
    <property type="project" value="UniProtKB-EC"/>
</dbReference>
<dbReference type="CDD" id="cd00448">
    <property type="entry name" value="YjgF_YER057c_UK114_family"/>
    <property type="match status" value="1"/>
</dbReference>
<dbReference type="Gene3D" id="3.30.1330.40">
    <property type="entry name" value="RutC-like"/>
    <property type="match status" value="1"/>
</dbReference>
<dbReference type="InterPro" id="IPR000639">
    <property type="entry name" value="Epox_hydrolase-like"/>
</dbReference>
<dbReference type="InterPro" id="IPR000073">
    <property type="entry name" value="AB_hydrolase_1"/>
</dbReference>
<dbReference type="InterPro" id="IPR035959">
    <property type="entry name" value="RutC-like_sf"/>
</dbReference>
<accession>A0A7K0C9H3</accession>
<keyword evidence="2" id="KW-0456">Lyase</keyword>
<dbReference type="Gene3D" id="3.40.50.1820">
    <property type="entry name" value="alpha/beta hydrolase"/>
    <property type="match status" value="1"/>
</dbReference>
<dbReference type="PRINTS" id="PR00412">
    <property type="entry name" value="EPOXHYDRLASE"/>
</dbReference>
<organism evidence="2 3">
    <name type="scientific">Streptomyces smaragdinus</name>
    <dbReference type="NCBI Taxonomy" id="2585196"/>
    <lineage>
        <taxon>Bacteria</taxon>
        <taxon>Bacillati</taxon>
        <taxon>Actinomycetota</taxon>
        <taxon>Actinomycetes</taxon>
        <taxon>Kitasatosporales</taxon>
        <taxon>Streptomycetaceae</taxon>
        <taxon>Streptomyces</taxon>
    </lineage>
</organism>
<dbReference type="Pfam" id="PF00561">
    <property type="entry name" value="Abhydrolase_1"/>
    <property type="match status" value="1"/>
</dbReference>
<keyword evidence="3" id="KW-1185">Reference proteome</keyword>
<dbReference type="AlphaFoldDB" id="A0A7K0C9H3"/>
<dbReference type="PANTHER" id="PTHR43194">
    <property type="entry name" value="HYDROLASE ALPHA/BETA FOLD FAMILY"/>
    <property type="match status" value="1"/>
</dbReference>